<sequence>MPRAKLYRTASEKKAANRQKNAKYYAKNRVDINHKRRALYCSKSGNTSSFSEILKSDCSHTTKPMKNEDSAYWLAKCATVEEKFLVLINHAGKDYCRDLIQQWIRSVLETGPDLTILETAHKDMCALRGKYVRYFGKLLNCGGYDKAAERVERVKERIKTVVQWIEDILCSAMEGVEELLQQVKEGNLIFQKYGV</sequence>
<dbReference type="OrthoDB" id="2654423at2759"/>
<reference evidence="1" key="1">
    <citation type="submission" date="2020-11" db="EMBL/GenBank/DDBJ databases">
        <authorList>
            <consortium name="DOE Joint Genome Institute"/>
            <person name="Ahrendt S."/>
            <person name="Riley R."/>
            <person name="Andreopoulos W."/>
            <person name="Labutti K."/>
            <person name="Pangilinan J."/>
            <person name="Ruiz-Duenas F.J."/>
            <person name="Barrasa J.M."/>
            <person name="Sanchez-Garcia M."/>
            <person name="Camarero S."/>
            <person name="Miyauchi S."/>
            <person name="Serrano A."/>
            <person name="Linde D."/>
            <person name="Babiker R."/>
            <person name="Drula E."/>
            <person name="Ayuso-Fernandez I."/>
            <person name="Pacheco R."/>
            <person name="Padilla G."/>
            <person name="Ferreira P."/>
            <person name="Barriuso J."/>
            <person name="Kellner H."/>
            <person name="Castanera R."/>
            <person name="Alfaro M."/>
            <person name="Ramirez L."/>
            <person name="Pisabarro A.G."/>
            <person name="Kuo A."/>
            <person name="Tritt A."/>
            <person name="Lipzen A."/>
            <person name="He G."/>
            <person name="Yan M."/>
            <person name="Ng V."/>
            <person name="Cullen D."/>
            <person name="Martin F."/>
            <person name="Rosso M.-N."/>
            <person name="Henrissat B."/>
            <person name="Hibbett D."/>
            <person name="Martinez A.T."/>
            <person name="Grigoriev I.V."/>
        </authorList>
    </citation>
    <scope>NUCLEOTIDE SEQUENCE</scope>
    <source>
        <strain evidence="1">AH 40177</strain>
    </source>
</reference>
<organism evidence="1 2">
    <name type="scientific">Rhodocollybia butyracea</name>
    <dbReference type="NCBI Taxonomy" id="206335"/>
    <lineage>
        <taxon>Eukaryota</taxon>
        <taxon>Fungi</taxon>
        <taxon>Dikarya</taxon>
        <taxon>Basidiomycota</taxon>
        <taxon>Agaricomycotina</taxon>
        <taxon>Agaricomycetes</taxon>
        <taxon>Agaricomycetidae</taxon>
        <taxon>Agaricales</taxon>
        <taxon>Marasmiineae</taxon>
        <taxon>Omphalotaceae</taxon>
        <taxon>Rhodocollybia</taxon>
    </lineage>
</organism>
<dbReference type="AlphaFoldDB" id="A0A9P5U463"/>
<dbReference type="EMBL" id="JADNRY010000100">
    <property type="protein sequence ID" value="KAF9065626.1"/>
    <property type="molecule type" value="Genomic_DNA"/>
</dbReference>
<proteinExistence type="predicted"/>
<keyword evidence="2" id="KW-1185">Reference proteome</keyword>
<protein>
    <submittedName>
        <fullName evidence="1">Uncharacterized protein</fullName>
    </submittedName>
</protein>
<gene>
    <name evidence="1" type="ORF">BDP27DRAFT_1366227</name>
</gene>
<accession>A0A9P5U463</accession>
<dbReference type="Proteomes" id="UP000772434">
    <property type="component" value="Unassembled WGS sequence"/>
</dbReference>
<evidence type="ECO:0000313" key="1">
    <source>
        <dbReference type="EMBL" id="KAF9065626.1"/>
    </source>
</evidence>
<comment type="caution">
    <text evidence="1">The sequence shown here is derived from an EMBL/GenBank/DDBJ whole genome shotgun (WGS) entry which is preliminary data.</text>
</comment>
<name>A0A9P5U463_9AGAR</name>
<evidence type="ECO:0000313" key="2">
    <source>
        <dbReference type="Proteomes" id="UP000772434"/>
    </source>
</evidence>